<dbReference type="AlphaFoldDB" id="A0A7I9VLU6"/>
<dbReference type="InterPro" id="IPR001453">
    <property type="entry name" value="MoaB/Mog_dom"/>
</dbReference>
<proteinExistence type="inferred from homology"/>
<feature type="domain" description="MoaB/Mog" evidence="2">
    <location>
        <begin position="6"/>
        <end position="173"/>
    </location>
</feature>
<dbReference type="NCBIfam" id="NF001813">
    <property type="entry name" value="PRK00549.1"/>
    <property type="match status" value="1"/>
</dbReference>
<organism evidence="3 4">
    <name type="scientific">Anaeromyxobacter diazotrophicus</name>
    <dbReference type="NCBI Taxonomy" id="2590199"/>
    <lineage>
        <taxon>Bacteria</taxon>
        <taxon>Pseudomonadati</taxon>
        <taxon>Myxococcota</taxon>
        <taxon>Myxococcia</taxon>
        <taxon>Myxococcales</taxon>
        <taxon>Cystobacterineae</taxon>
        <taxon>Anaeromyxobacteraceae</taxon>
        <taxon>Anaeromyxobacter</taxon>
    </lineage>
</organism>
<dbReference type="Pfam" id="PF00994">
    <property type="entry name" value="MoCF_biosynth"/>
    <property type="match status" value="1"/>
</dbReference>
<evidence type="ECO:0000256" key="1">
    <source>
        <dbReference type="HAMAP-Rule" id="MF_00226"/>
    </source>
</evidence>
<dbReference type="SMART" id="SM00852">
    <property type="entry name" value="MoCF_biosynth"/>
    <property type="match status" value="1"/>
</dbReference>
<evidence type="ECO:0000259" key="2">
    <source>
        <dbReference type="SMART" id="SM00852"/>
    </source>
</evidence>
<dbReference type="PANTHER" id="PTHR13939:SF0">
    <property type="entry name" value="NMN AMIDOHYDROLASE-LIKE PROTEIN YFAY"/>
    <property type="match status" value="1"/>
</dbReference>
<dbReference type="Pfam" id="PF02464">
    <property type="entry name" value="CinA"/>
    <property type="match status" value="1"/>
</dbReference>
<dbReference type="PANTHER" id="PTHR13939">
    <property type="entry name" value="NICOTINAMIDE-NUCLEOTIDE AMIDOHYDROLASE PNCC"/>
    <property type="match status" value="1"/>
</dbReference>
<protein>
    <recommendedName>
        <fullName evidence="1">CinA-like protein</fullName>
    </recommendedName>
</protein>
<dbReference type="Gene3D" id="3.90.950.20">
    <property type="entry name" value="CinA-like"/>
    <property type="match status" value="1"/>
</dbReference>
<dbReference type="HAMAP" id="MF_00226_B">
    <property type="entry name" value="CinA_B"/>
    <property type="match status" value="1"/>
</dbReference>
<dbReference type="Gene3D" id="3.30.70.2860">
    <property type="match status" value="1"/>
</dbReference>
<dbReference type="InterPro" id="IPR050101">
    <property type="entry name" value="CinA"/>
</dbReference>
<comment type="similarity">
    <text evidence="1">Belongs to the CinA family.</text>
</comment>
<sequence>MSLHVEILSTGDELLTGQIVDTNSAWLMDRLWDLGVMVRRKTLVGDDRQDLAAALAETTARAEVVVMSGGLGPTEDDLTAECVAAAMGVPLELDEASLAAIRARFEKLGRTMTPNNAKQARFPRGATILPNQLGTAPGFRVALGRAELFCLPGVPVEYRGLCDEAVLPRLAARAGAVPAARLVKLIGVPESHADQAMRPVMDAPEHRGVRFGYRAHWPEIHVKWSVPGPDAEAHAERILGEVRRIFGDAIFAEGKDDLAPVVVARLAARGETLALAESCTGGLVAELVTSVPGASDVFPLGVVTYANAAKTALLGVGADLLAAHGAVSEPVARAMAEGARDRAGTTWAAALTGIAGPGGGTPEKPVGTVHLAIAGPTGTQTWARRFPGDRDRVRKTSAYDVLNQLRLLLRDR</sequence>
<dbReference type="SUPFAM" id="SSF142433">
    <property type="entry name" value="CinA-like"/>
    <property type="match status" value="1"/>
</dbReference>
<keyword evidence="4" id="KW-1185">Reference proteome</keyword>
<dbReference type="RefSeq" id="WP_235969522.1">
    <property type="nucleotide sequence ID" value="NZ_BJTG01000003.1"/>
</dbReference>
<dbReference type="InterPro" id="IPR008136">
    <property type="entry name" value="CinA_C"/>
</dbReference>
<name>A0A7I9VLU6_9BACT</name>
<evidence type="ECO:0000313" key="4">
    <source>
        <dbReference type="Proteomes" id="UP000503640"/>
    </source>
</evidence>
<dbReference type="NCBIfam" id="TIGR00177">
    <property type="entry name" value="molyb_syn"/>
    <property type="match status" value="1"/>
</dbReference>
<dbReference type="InterPro" id="IPR036425">
    <property type="entry name" value="MoaB/Mog-like_dom_sf"/>
</dbReference>
<reference evidence="4" key="1">
    <citation type="journal article" date="2020" name="Appl. Environ. Microbiol.">
        <title>Diazotrophic Anaeromyxobacter Isolates from Soils.</title>
        <authorList>
            <person name="Masuda Y."/>
            <person name="Yamanaka H."/>
            <person name="Xu Z.X."/>
            <person name="Shiratori Y."/>
            <person name="Aono T."/>
            <person name="Amachi S."/>
            <person name="Senoo K."/>
            <person name="Itoh H."/>
        </authorList>
    </citation>
    <scope>NUCLEOTIDE SEQUENCE [LARGE SCALE GENOMIC DNA]</scope>
    <source>
        <strain evidence="4">R267</strain>
    </source>
</reference>
<dbReference type="Proteomes" id="UP000503640">
    <property type="component" value="Unassembled WGS sequence"/>
</dbReference>
<comment type="caution">
    <text evidence="3">The sequence shown here is derived from an EMBL/GenBank/DDBJ whole genome shotgun (WGS) entry which is preliminary data.</text>
</comment>
<dbReference type="CDD" id="cd00885">
    <property type="entry name" value="cinA"/>
    <property type="match status" value="1"/>
</dbReference>
<dbReference type="InterPro" id="IPR036653">
    <property type="entry name" value="CinA-like_C"/>
</dbReference>
<dbReference type="Gene3D" id="3.40.980.10">
    <property type="entry name" value="MoaB/Mog-like domain"/>
    <property type="match status" value="1"/>
</dbReference>
<accession>A0A7I9VLU6</accession>
<dbReference type="NCBIfam" id="TIGR00199">
    <property type="entry name" value="PncC_domain"/>
    <property type="match status" value="1"/>
</dbReference>
<gene>
    <name evidence="3" type="ORF">AMYX_16980</name>
</gene>
<dbReference type="NCBIfam" id="TIGR00200">
    <property type="entry name" value="cinA_nterm"/>
    <property type="match status" value="1"/>
</dbReference>
<dbReference type="InterPro" id="IPR008135">
    <property type="entry name" value="Competence-induced_CinA"/>
</dbReference>
<dbReference type="SUPFAM" id="SSF53218">
    <property type="entry name" value="Molybdenum cofactor biosynthesis proteins"/>
    <property type="match status" value="1"/>
</dbReference>
<dbReference type="PIRSF" id="PIRSF006728">
    <property type="entry name" value="CinA"/>
    <property type="match status" value="1"/>
</dbReference>
<dbReference type="EMBL" id="BJTG01000003">
    <property type="protein sequence ID" value="GEJ56957.1"/>
    <property type="molecule type" value="Genomic_DNA"/>
</dbReference>
<evidence type="ECO:0000313" key="3">
    <source>
        <dbReference type="EMBL" id="GEJ56957.1"/>
    </source>
</evidence>